<dbReference type="NCBIfam" id="TIGR04183">
    <property type="entry name" value="Por_Secre_tail"/>
    <property type="match status" value="1"/>
</dbReference>
<feature type="signal peptide" evidence="4">
    <location>
        <begin position="1"/>
        <end position="20"/>
    </location>
</feature>
<keyword evidence="7" id="KW-1185">Reference proteome</keyword>
<dbReference type="SUPFAM" id="SSF52058">
    <property type="entry name" value="L domain-like"/>
    <property type="match status" value="3"/>
</dbReference>
<dbReference type="SUPFAM" id="SSF49785">
    <property type="entry name" value="Galactose-binding domain-like"/>
    <property type="match status" value="1"/>
</dbReference>
<dbReference type="InterPro" id="IPR026444">
    <property type="entry name" value="Secre_tail"/>
</dbReference>
<reference evidence="6 7" key="1">
    <citation type="submission" date="2018-06" db="EMBL/GenBank/DDBJ databases">
        <title>Flavobacterium sp IMCC34762, genome.</title>
        <authorList>
            <person name="Joung Y."/>
            <person name="Cho J."/>
            <person name="Song J."/>
        </authorList>
    </citation>
    <scope>NUCLEOTIDE SEQUENCE [LARGE SCALE GENOMIC DNA]</scope>
    <source>
        <strain evidence="6 7">IMCC34762</strain>
    </source>
</reference>
<dbReference type="Gene3D" id="2.60.120.260">
    <property type="entry name" value="Galactose-binding domain-like"/>
    <property type="match status" value="1"/>
</dbReference>
<dbReference type="Proteomes" id="UP000249177">
    <property type="component" value="Unassembled WGS sequence"/>
</dbReference>
<dbReference type="RefSeq" id="WP_111408307.1">
    <property type="nucleotide sequence ID" value="NZ_QKXH01000001.1"/>
</dbReference>
<dbReference type="InterPro" id="IPR032675">
    <property type="entry name" value="LRR_dom_sf"/>
</dbReference>
<dbReference type="PANTHER" id="PTHR47566">
    <property type="match status" value="1"/>
</dbReference>
<sequence>MKIKLLIVFTFFTFNLFSQINLVPNNGFEDSVDNKPFYNWATENTITPIIGDCVQGSTSAKLSIANNTFRPKITAQVFMDAGVTYTVKFKYKYLSANYSGDHPISLNISQNGSATTLSSSAFAIDNNWILKETTFTPDQYTYYDLSISLFTFDNAAFDVLIDDVQVYIQGTEQYTLIPDVNFEKKLIALGIDSGPTDGEVPTINIKNVGLLDVSSSSISDLTGIQDFEDLWELICNTNQLTNLDVSKNINLNSLYCYNNHLTSLDVSNNINLDDLNCSTNQLTYLDVSKNVKLLNLDCDKNQLISLDLSKNLKLATLYCSNNLLASLDVSQNIDLTGFSCSTNRLTSLDVSKNIKLSDLGCYTNQLTNLDVTKNIKLERLSCQFNKLTNLDFSQNIKLKLLECEANQLTSLDVSKNIALNILYCSKNKLLSLNLKNGNNVNFFDPTYLSNFTGNPNLNCIQVDDAIYSNANWSLIKDNTANFNTDCAASNLYTYIPDINFENKLISLGIDSGVADGKVLTNSVNKLTSLDVSSSSIADLTGIQDFVALKYLNCYSNQLKSLDISNNLNLTELRCSSNQLTSLNVSKNTALLILSCTYNQITSLDVSNNINLTELRCSNNQLTSLNVSKNVALQNLYCSSNQLTNLNVSKNVALVNFACPVNKITSLDLSNNPALDFIACYDNSLSTLNLKNGHNYSLTNPNSSCILNPSLSCIQVDNVDYATTGLYLMKDSTANFNTDCTPYTMIPDANFEDKLIALEIDKDGKNGKVATASINQVTFLDVADSNISDLTGLQDFTALIYFFCERNKITTVDFSKNLMLENIGVAENNLTSLDVSKNTKIHSLDFTRNQITSIDLSQNTNLKRLGFNYNKLTEINLTNNNLTELHCRTNNLTNINLTNQPNLVFLECGVNKTVSLDLSANKKLEELHCEFMELTSLNLSENKELILLNAFGNQLTSLDVSQNPKLKALYIEFNPLKILNLQNGNNENFVLAQPTNKKSQTVVYTSFLNNPNLSCIQVDNVTYSNAKWANIKDPTATYSSTCSKLGIEDSVFDKVSIYPNPTQGELHIDNIVLEKATVYDALGKLVKTTTFTSGANDNTMHLDGFASGIYYIYLESEGANTAKKIIVE</sequence>
<evidence type="ECO:0000259" key="5">
    <source>
        <dbReference type="Pfam" id="PF18962"/>
    </source>
</evidence>
<dbReference type="EMBL" id="QKXH01000001">
    <property type="protein sequence ID" value="PZX95236.1"/>
    <property type="molecule type" value="Genomic_DNA"/>
</dbReference>
<dbReference type="PANTHER" id="PTHR47566:SF1">
    <property type="entry name" value="PROTEIN NUD1"/>
    <property type="match status" value="1"/>
</dbReference>
<proteinExistence type="predicted"/>
<evidence type="ECO:0000256" key="1">
    <source>
        <dbReference type="ARBA" id="ARBA00022614"/>
    </source>
</evidence>
<keyword evidence="1" id="KW-0433">Leucine-rich repeat</keyword>
<evidence type="ECO:0000313" key="6">
    <source>
        <dbReference type="EMBL" id="PZX95236.1"/>
    </source>
</evidence>
<organism evidence="6 7">
    <name type="scientific">Flavobacterium aquariorum</name>
    <dbReference type="NCBI Taxonomy" id="2217670"/>
    <lineage>
        <taxon>Bacteria</taxon>
        <taxon>Pseudomonadati</taxon>
        <taxon>Bacteroidota</taxon>
        <taxon>Flavobacteriia</taxon>
        <taxon>Flavobacteriales</taxon>
        <taxon>Flavobacteriaceae</taxon>
        <taxon>Flavobacterium</taxon>
    </lineage>
</organism>
<evidence type="ECO:0000256" key="3">
    <source>
        <dbReference type="ARBA" id="ARBA00022737"/>
    </source>
</evidence>
<dbReference type="InterPro" id="IPR052574">
    <property type="entry name" value="CDIRP"/>
</dbReference>
<keyword evidence="3" id="KW-0677">Repeat</keyword>
<evidence type="ECO:0000256" key="2">
    <source>
        <dbReference type="ARBA" id="ARBA00022729"/>
    </source>
</evidence>
<feature type="chain" id="PRO_5015985852" description="Secretion system C-terminal sorting domain-containing protein" evidence="4">
    <location>
        <begin position="21"/>
        <end position="1127"/>
    </location>
</feature>
<dbReference type="AlphaFoldDB" id="A0A2W7U132"/>
<evidence type="ECO:0000256" key="4">
    <source>
        <dbReference type="SAM" id="SignalP"/>
    </source>
</evidence>
<dbReference type="OrthoDB" id="3179827at2"/>
<dbReference type="InterPro" id="IPR008979">
    <property type="entry name" value="Galactose-bd-like_sf"/>
</dbReference>
<dbReference type="Gene3D" id="3.80.10.10">
    <property type="entry name" value="Ribonuclease Inhibitor"/>
    <property type="match status" value="3"/>
</dbReference>
<dbReference type="GO" id="GO:0035591">
    <property type="term" value="F:signaling adaptor activity"/>
    <property type="evidence" value="ECO:0007669"/>
    <property type="project" value="TreeGrafter"/>
</dbReference>
<keyword evidence="2 4" id="KW-0732">Signal</keyword>
<gene>
    <name evidence="6" type="ORF">DOS84_01345</name>
</gene>
<dbReference type="Pfam" id="PF18962">
    <property type="entry name" value="Por_Secre_tail"/>
    <property type="match status" value="1"/>
</dbReference>
<feature type="domain" description="Secretion system C-terminal sorting" evidence="5">
    <location>
        <begin position="1056"/>
        <end position="1126"/>
    </location>
</feature>
<name>A0A2W7U132_9FLAO</name>
<comment type="caution">
    <text evidence="6">The sequence shown here is derived from an EMBL/GenBank/DDBJ whole genome shotgun (WGS) entry which is preliminary data.</text>
</comment>
<protein>
    <recommendedName>
        <fullName evidence="5">Secretion system C-terminal sorting domain-containing protein</fullName>
    </recommendedName>
</protein>
<accession>A0A2W7U132</accession>
<evidence type="ECO:0000313" key="7">
    <source>
        <dbReference type="Proteomes" id="UP000249177"/>
    </source>
</evidence>